<proteinExistence type="predicted"/>
<dbReference type="GO" id="GO:0005777">
    <property type="term" value="C:peroxisome"/>
    <property type="evidence" value="ECO:0007669"/>
    <property type="project" value="TreeGrafter"/>
</dbReference>
<sequence length="158" mass="17741">MAMAHTILPLRALHYIKRAYPSRFETAFHYLFYQFWSPGNLNLTRPENLIKALSEVSVGFKGHDGNGSKTKLFSADEVKAIMAGAGSQEMKDALKAATQQALEHGAFGAPWFWANNDKGKSEPFFGSDRFHFLYKFLDLPFQDVALLPPKLGTEKSKL</sequence>
<evidence type="ECO:0000313" key="1">
    <source>
        <dbReference type="EMBL" id="KAK1756165.1"/>
    </source>
</evidence>
<dbReference type="InterPro" id="IPR051924">
    <property type="entry name" value="GST_Kappa/NadH"/>
</dbReference>
<dbReference type="GO" id="GO:0005739">
    <property type="term" value="C:mitochondrion"/>
    <property type="evidence" value="ECO:0007669"/>
    <property type="project" value="TreeGrafter"/>
</dbReference>
<dbReference type="GO" id="GO:0004602">
    <property type="term" value="F:glutathione peroxidase activity"/>
    <property type="evidence" value="ECO:0007669"/>
    <property type="project" value="TreeGrafter"/>
</dbReference>
<comment type="caution">
    <text evidence="1">The sequence shown here is derived from an EMBL/GenBank/DDBJ whole genome shotgun (WGS) entry which is preliminary data.</text>
</comment>
<dbReference type="EMBL" id="MU839832">
    <property type="protein sequence ID" value="KAK1756165.1"/>
    <property type="molecule type" value="Genomic_DNA"/>
</dbReference>
<dbReference type="InterPro" id="IPR036249">
    <property type="entry name" value="Thioredoxin-like_sf"/>
</dbReference>
<dbReference type="PANTHER" id="PTHR42943">
    <property type="entry name" value="GLUTATHIONE S-TRANSFERASE KAPPA"/>
    <property type="match status" value="1"/>
</dbReference>
<dbReference type="Gene3D" id="3.40.30.10">
    <property type="entry name" value="Glutaredoxin"/>
    <property type="match status" value="1"/>
</dbReference>
<organism evidence="1 2">
    <name type="scientific">Echria macrotheca</name>
    <dbReference type="NCBI Taxonomy" id="438768"/>
    <lineage>
        <taxon>Eukaryota</taxon>
        <taxon>Fungi</taxon>
        <taxon>Dikarya</taxon>
        <taxon>Ascomycota</taxon>
        <taxon>Pezizomycotina</taxon>
        <taxon>Sordariomycetes</taxon>
        <taxon>Sordariomycetidae</taxon>
        <taxon>Sordariales</taxon>
        <taxon>Schizotheciaceae</taxon>
        <taxon>Echria</taxon>
    </lineage>
</organism>
<evidence type="ECO:0000313" key="2">
    <source>
        <dbReference type="Proteomes" id="UP001239445"/>
    </source>
</evidence>
<dbReference type="GO" id="GO:0004364">
    <property type="term" value="F:glutathione transferase activity"/>
    <property type="evidence" value="ECO:0007669"/>
    <property type="project" value="TreeGrafter"/>
</dbReference>
<dbReference type="PANTHER" id="PTHR42943:SF13">
    <property type="entry name" value="GLUTATHIONE S-TRANSFERASE KAPPA-RELATED"/>
    <property type="match status" value="1"/>
</dbReference>
<protein>
    <submittedName>
        <fullName evidence="1">Glutathione S-transferase kappa 1</fullName>
    </submittedName>
</protein>
<gene>
    <name evidence="1" type="ORF">QBC47DRAFT_181493</name>
</gene>
<accession>A0AAJ0FCG9</accession>
<dbReference type="GO" id="GO:0006749">
    <property type="term" value="P:glutathione metabolic process"/>
    <property type="evidence" value="ECO:0007669"/>
    <property type="project" value="TreeGrafter"/>
</dbReference>
<dbReference type="AlphaFoldDB" id="A0AAJ0FCG9"/>
<name>A0AAJ0FCG9_9PEZI</name>
<keyword evidence="2" id="KW-1185">Reference proteome</keyword>
<dbReference type="SUPFAM" id="SSF52833">
    <property type="entry name" value="Thioredoxin-like"/>
    <property type="match status" value="1"/>
</dbReference>
<dbReference type="Proteomes" id="UP001239445">
    <property type="component" value="Unassembled WGS sequence"/>
</dbReference>
<reference evidence="1" key="1">
    <citation type="submission" date="2023-06" db="EMBL/GenBank/DDBJ databases">
        <title>Genome-scale phylogeny and comparative genomics of the fungal order Sordariales.</title>
        <authorList>
            <consortium name="Lawrence Berkeley National Laboratory"/>
            <person name="Hensen N."/>
            <person name="Bonometti L."/>
            <person name="Westerberg I."/>
            <person name="Brannstrom I.O."/>
            <person name="Guillou S."/>
            <person name="Cros-Aarteil S."/>
            <person name="Calhoun S."/>
            <person name="Haridas S."/>
            <person name="Kuo A."/>
            <person name="Mondo S."/>
            <person name="Pangilinan J."/>
            <person name="Riley R."/>
            <person name="Labutti K."/>
            <person name="Andreopoulos B."/>
            <person name="Lipzen A."/>
            <person name="Chen C."/>
            <person name="Yanf M."/>
            <person name="Daum C."/>
            <person name="Ng V."/>
            <person name="Clum A."/>
            <person name="Steindorff A."/>
            <person name="Ohm R."/>
            <person name="Martin F."/>
            <person name="Silar P."/>
            <person name="Natvig D."/>
            <person name="Lalanne C."/>
            <person name="Gautier V."/>
            <person name="Ament-Velasquez S.L."/>
            <person name="Kruys A."/>
            <person name="Hutchinson M.I."/>
            <person name="Powell A.J."/>
            <person name="Barry K."/>
            <person name="Miller A.N."/>
            <person name="Grigoriev I.V."/>
            <person name="Debuchy R."/>
            <person name="Gladieux P."/>
            <person name="Thoren M.H."/>
            <person name="Johannesson H."/>
        </authorList>
    </citation>
    <scope>NUCLEOTIDE SEQUENCE</scope>
    <source>
        <strain evidence="1">PSN4</strain>
    </source>
</reference>